<dbReference type="GO" id="GO:0004672">
    <property type="term" value="F:protein kinase activity"/>
    <property type="evidence" value="ECO:0007669"/>
    <property type="project" value="UniProtKB-ARBA"/>
</dbReference>
<protein>
    <submittedName>
        <fullName evidence="3">Hpt domain-containing protein</fullName>
    </submittedName>
</protein>
<proteinExistence type="predicted"/>
<gene>
    <name evidence="3" type="ORF">D5400_10990</name>
</gene>
<dbReference type="Gene3D" id="1.20.120.160">
    <property type="entry name" value="HPT domain"/>
    <property type="match status" value="1"/>
</dbReference>
<dbReference type="InterPro" id="IPR008207">
    <property type="entry name" value="Sig_transdc_His_kin_Hpt_dom"/>
</dbReference>
<evidence type="ECO:0000256" key="1">
    <source>
        <dbReference type="ARBA" id="ARBA00023012"/>
    </source>
</evidence>
<reference evidence="3 4" key="1">
    <citation type="submission" date="2018-09" db="EMBL/GenBank/DDBJ databases">
        <title>Marinorhizobium profundi gen. nov., sp. nov., isolated from a deep-sea sediment sample from the New Britain Trench and proposal of Marinorhizobiaceae fam. nov. in the order Rhizobiales of the class Alphaproteobacteria.</title>
        <authorList>
            <person name="Cao J."/>
        </authorList>
    </citation>
    <scope>NUCLEOTIDE SEQUENCE [LARGE SCALE GENOMIC DNA]</scope>
    <source>
        <strain evidence="3 4">WS11</strain>
    </source>
</reference>
<sequence>MPAYAIAFNRPETECRMTSAERPIDFDHLARQTMGQKDLEAEVLRLFLRQARDCVRSIHASQGKDRVGIAHTLKGSARGIGAFNVADQAARLEEMPDDAERVEALCEAVVAVENFLLRLSR</sequence>
<dbReference type="Pfam" id="PF01627">
    <property type="entry name" value="Hpt"/>
    <property type="match status" value="1"/>
</dbReference>
<dbReference type="RefSeq" id="WP_126010045.1">
    <property type="nucleotide sequence ID" value="NZ_CP032509.1"/>
</dbReference>
<dbReference type="AlphaFoldDB" id="A0A3S9B466"/>
<name>A0A3S9B466_9HYPH</name>
<dbReference type="SUPFAM" id="SSF47226">
    <property type="entry name" value="Histidine-containing phosphotransfer domain, HPT domain"/>
    <property type="match status" value="1"/>
</dbReference>
<dbReference type="GO" id="GO:0000160">
    <property type="term" value="P:phosphorelay signal transduction system"/>
    <property type="evidence" value="ECO:0007669"/>
    <property type="project" value="UniProtKB-KW"/>
</dbReference>
<dbReference type="InterPro" id="IPR036641">
    <property type="entry name" value="HPT_dom_sf"/>
</dbReference>
<accession>A0A3S9B466</accession>
<organism evidence="3 4">
    <name type="scientific">Georhizobium profundi</name>
    <dbReference type="NCBI Taxonomy" id="2341112"/>
    <lineage>
        <taxon>Bacteria</taxon>
        <taxon>Pseudomonadati</taxon>
        <taxon>Pseudomonadota</taxon>
        <taxon>Alphaproteobacteria</taxon>
        <taxon>Hyphomicrobiales</taxon>
        <taxon>Rhizobiaceae</taxon>
        <taxon>Georhizobium</taxon>
    </lineage>
</organism>
<evidence type="ECO:0000313" key="3">
    <source>
        <dbReference type="EMBL" id="AZN71729.1"/>
    </source>
</evidence>
<keyword evidence="4" id="KW-1185">Reference proteome</keyword>
<dbReference type="KEGG" id="abaw:D5400_10990"/>
<evidence type="ECO:0000259" key="2">
    <source>
        <dbReference type="Pfam" id="PF01627"/>
    </source>
</evidence>
<feature type="domain" description="HPt" evidence="2">
    <location>
        <begin position="42"/>
        <end position="113"/>
    </location>
</feature>
<keyword evidence="1" id="KW-0902">Two-component regulatory system</keyword>
<dbReference type="OrthoDB" id="8454588at2"/>
<dbReference type="Proteomes" id="UP000268192">
    <property type="component" value="Chromosome"/>
</dbReference>
<dbReference type="EMBL" id="CP032509">
    <property type="protein sequence ID" value="AZN71729.1"/>
    <property type="molecule type" value="Genomic_DNA"/>
</dbReference>
<evidence type="ECO:0000313" key="4">
    <source>
        <dbReference type="Proteomes" id="UP000268192"/>
    </source>
</evidence>